<dbReference type="EMBL" id="WIXP02000004">
    <property type="protein sequence ID" value="KAF6212608.1"/>
    <property type="molecule type" value="Genomic_DNA"/>
</dbReference>
<gene>
    <name evidence="1" type="ORF">GE061_013134</name>
</gene>
<name>A0A6A4JPX9_APOLU</name>
<keyword evidence="2" id="KW-1185">Reference proteome</keyword>
<reference evidence="1" key="1">
    <citation type="journal article" date="2021" name="Mol. Ecol. Resour.">
        <title>Apolygus lucorum genome provides insights into omnivorousness and mesophyll feeding.</title>
        <authorList>
            <person name="Liu Y."/>
            <person name="Liu H."/>
            <person name="Wang H."/>
            <person name="Huang T."/>
            <person name="Liu B."/>
            <person name="Yang B."/>
            <person name="Yin L."/>
            <person name="Li B."/>
            <person name="Zhang Y."/>
            <person name="Zhang S."/>
            <person name="Jiang F."/>
            <person name="Zhang X."/>
            <person name="Ren Y."/>
            <person name="Wang B."/>
            <person name="Wang S."/>
            <person name="Lu Y."/>
            <person name="Wu K."/>
            <person name="Fan W."/>
            <person name="Wang G."/>
        </authorList>
    </citation>
    <scope>NUCLEOTIDE SEQUENCE</scope>
    <source>
        <strain evidence="1">12Hb</strain>
    </source>
</reference>
<dbReference type="Proteomes" id="UP000466442">
    <property type="component" value="Unassembled WGS sequence"/>
</dbReference>
<evidence type="ECO:0000313" key="2">
    <source>
        <dbReference type="Proteomes" id="UP000466442"/>
    </source>
</evidence>
<protein>
    <submittedName>
        <fullName evidence="1">Uncharacterized protein</fullName>
    </submittedName>
</protein>
<dbReference type="AlphaFoldDB" id="A0A6A4JPX9"/>
<accession>A0A6A4JPX9</accession>
<evidence type="ECO:0000313" key="1">
    <source>
        <dbReference type="EMBL" id="KAF6212608.1"/>
    </source>
</evidence>
<sequence>MAAVRMKTSLFVVYATLLSGLLRHGPQGRWGRLSGFSPSAIPWTKIKKTIPISSWELTTLCDRKQSFKQM</sequence>
<proteinExistence type="predicted"/>
<organism evidence="1 2">
    <name type="scientific">Apolygus lucorum</name>
    <name type="common">Small green plant bug</name>
    <name type="synonym">Lygocoris lucorum</name>
    <dbReference type="NCBI Taxonomy" id="248454"/>
    <lineage>
        <taxon>Eukaryota</taxon>
        <taxon>Metazoa</taxon>
        <taxon>Ecdysozoa</taxon>
        <taxon>Arthropoda</taxon>
        <taxon>Hexapoda</taxon>
        <taxon>Insecta</taxon>
        <taxon>Pterygota</taxon>
        <taxon>Neoptera</taxon>
        <taxon>Paraneoptera</taxon>
        <taxon>Hemiptera</taxon>
        <taxon>Heteroptera</taxon>
        <taxon>Panheteroptera</taxon>
        <taxon>Cimicomorpha</taxon>
        <taxon>Miridae</taxon>
        <taxon>Mirini</taxon>
        <taxon>Apolygus</taxon>
    </lineage>
</organism>
<comment type="caution">
    <text evidence="1">The sequence shown here is derived from an EMBL/GenBank/DDBJ whole genome shotgun (WGS) entry which is preliminary data.</text>
</comment>